<dbReference type="Proteomes" id="UP000322873">
    <property type="component" value="Unassembled WGS sequence"/>
</dbReference>
<evidence type="ECO:0000256" key="3">
    <source>
        <dbReference type="ARBA" id="ARBA00004370"/>
    </source>
</evidence>
<dbReference type="GO" id="GO:0005783">
    <property type="term" value="C:endoplasmic reticulum"/>
    <property type="evidence" value="ECO:0007669"/>
    <property type="project" value="UniProtKB-SubCell"/>
</dbReference>
<comment type="subcellular location">
    <subcellularLocation>
        <location evidence="2">Endoplasmic reticulum</location>
    </subcellularLocation>
    <subcellularLocation>
        <location evidence="3">Membrane</location>
    </subcellularLocation>
    <subcellularLocation>
        <location evidence="1">Mitochondrion</location>
    </subcellularLocation>
</comment>
<evidence type="ECO:0000256" key="6">
    <source>
        <dbReference type="ARBA" id="ARBA00023136"/>
    </source>
</evidence>
<evidence type="ECO:0000256" key="7">
    <source>
        <dbReference type="SAM" id="MobiDB-lite"/>
    </source>
</evidence>
<reference evidence="8 9" key="1">
    <citation type="submission" date="2019-06" db="EMBL/GenBank/DDBJ databases">
        <title>Genome Sequence of the Brown Rot Fungal Pathogen Monilinia fructicola.</title>
        <authorList>
            <person name="De Miccolis Angelini R.M."/>
            <person name="Landi L."/>
            <person name="Abate D."/>
            <person name="Pollastro S."/>
            <person name="Romanazzi G."/>
            <person name="Faretra F."/>
        </authorList>
    </citation>
    <scope>NUCLEOTIDE SEQUENCE [LARGE SCALE GENOMIC DNA]</scope>
    <source>
        <strain evidence="8 9">Mfrc123</strain>
    </source>
</reference>
<dbReference type="PANTHER" id="PTHR48182:SF2">
    <property type="entry name" value="PROTEIN SERAC1"/>
    <property type="match status" value="1"/>
</dbReference>
<protein>
    <recommendedName>
        <fullName evidence="10">DUF676 domain-containing protein</fullName>
    </recommendedName>
</protein>
<dbReference type="AlphaFoldDB" id="A0A5M9JW76"/>
<dbReference type="GO" id="GO:0005739">
    <property type="term" value="C:mitochondrion"/>
    <property type="evidence" value="ECO:0007669"/>
    <property type="project" value="UniProtKB-SubCell"/>
</dbReference>
<evidence type="ECO:0000256" key="1">
    <source>
        <dbReference type="ARBA" id="ARBA00004173"/>
    </source>
</evidence>
<dbReference type="PANTHER" id="PTHR48182">
    <property type="entry name" value="PROTEIN SERAC1"/>
    <property type="match status" value="1"/>
</dbReference>
<evidence type="ECO:0008006" key="10">
    <source>
        <dbReference type="Google" id="ProtNLM"/>
    </source>
</evidence>
<comment type="caution">
    <text evidence="8">The sequence shown here is derived from an EMBL/GenBank/DDBJ whole genome shotgun (WGS) entry which is preliminary data.</text>
</comment>
<feature type="region of interest" description="Disordered" evidence="7">
    <location>
        <begin position="1"/>
        <end position="43"/>
    </location>
</feature>
<evidence type="ECO:0000256" key="2">
    <source>
        <dbReference type="ARBA" id="ARBA00004240"/>
    </source>
</evidence>
<keyword evidence="4" id="KW-0256">Endoplasmic reticulum</keyword>
<proteinExistence type="predicted"/>
<evidence type="ECO:0000313" key="8">
    <source>
        <dbReference type="EMBL" id="KAA8573794.1"/>
    </source>
</evidence>
<evidence type="ECO:0000313" key="9">
    <source>
        <dbReference type="Proteomes" id="UP000322873"/>
    </source>
</evidence>
<accession>A0A5M9JW76</accession>
<evidence type="ECO:0000256" key="4">
    <source>
        <dbReference type="ARBA" id="ARBA00022824"/>
    </source>
</evidence>
<dbReference type="InterPro" id="IPR052374">
    <property type="entry name" value="SERAC1"/>
</dbReference>
<evidence type="ECO:0000256" key="5">
    <source>
        <dbReference type="ARBA" id="ARBA00023128"/>
    </source>
</evidence>
<dbReference type="EMBL" id="VICG01000003">
    <property type="protein sequence ID" value="KAA8573794.1"/>
    <property type="molecule type" value="Genomic_DNA"/>
</dbReference>
<name>A0A5M9JW76_MONFR</name>
<organism evidence="8 9">
    <name type="scientific">Monilinia fructicola</name>
    <name type="common">Brown rot fungus</name>
    <name type="synonym">Ciboria fructicola</name>
    <dbReference type="NCBI Taxonomy" id="38448"/>
    <lineage>
        <taxon>Eukaryota</taxon>
        <taxon>Fungi</taxon>
        <taxon>Dikarya</taxon>
        <taxon>Ascomycota</taxon>
        <taxon>Pezizomycotina</taxon>
        <taxon>Leotiomycetes</taxon>
        <taxon>Helotiales</taxon>
        <taxon>Sclerotiniaceae</taxon>
        <taxon>Monilinia</taxon>
    </lineage>
</organism>
<keyword evidence="5" id="KW-0496">Mitochondrion</keyword>
<sequence length="409" mass="45642">METNVESGLPPARDSVADNQTHSRKSSAEVSRDRPFGVNGEPKSEMDDLAFKIINPRIDASPKVSKVEIMGVPAIGGDPEMAWIPEAKFAAQDDFSSPRKSRKLRSIEKESRSLFFVCHSTGGVVAKIALKEVRRCKHPILDDCYGVTFFATPQRSSSYLSQPGFSTSIRGIMGLSRELPVSITKQLELNHYSLQQIGKDFKALARDLKVWTLFETLDSDLTGPDQGKPFHAPITSIKSAILKLRNETVYPLGSTHVKCAAFGFENMHTKESYLQALAASVKKACELSKISHCELNLEERIKVEINGFYEGITMTSKNELPIRVWSTNRSMRDFMRDEPTKLLEARREEASFAPVARQHLSHDTRARSLLQDKITPIDNHKDNSSSPKSTLKMNPLKRGSSPPLLSRKG</sequence>
<feature type="region of interest" description="Disordered" evidence="7">
    <location>
        <begin position="368"/>
        <end position="409"/>
    </location>
</feature>
<keyword evidence="6" id="KW-0472">Membrane</keyword>
<gene>
    <name evidence="8" type="ORF">EYC84_005350</name>
</gene>
<feature type="compositionally biased region" description="Basic and acidic residues" evidence="7">
    <location>
        <begin position="26"/>
        <end position="35"/>
    </location>
</feature>
<dbReference type="GO" id="GO:0016020">
    <property type="term" value="C:membrane"/>
    <property type="evidence" value="ECO:0007669"/>
    <property type="project" value="UniProtKB-SubCell"/>
</dbReference>
<keyword evidence="9" id="KW-1185">Reference proteome</keyword>